<dbReference type="RefSeq" id="XP_067690475.1">
    <property type="nucleotide sequence ID" value="XM_067834372.1"/>
</dbReference>
<evidence type="ECO:0000256" key="1">
    <source>
        <dbReference type="SAM" id="Coils"/>
    </source>
</evidence>
<dbReference type="EMBL" id="JAFHKP010000031">
    <property type="protein sequence ID" value="KAG5471952.1"/>
    <property type="molecule type" value="Genomic_DNA"/>
</dbReference>
<feature type="coiled-coil region" evidence="1">
    <location>
        <begin position="99"/>
        <end position="143"/>
    </location>
</feature>
<dbReference type="OrthoDB" id="272404at2759"/>
<dbReference type="InterPro" id="IPR027267">
    <property type="entry name" value="AH/BAR_dom_sf"/>
</dbReference>
<evidence type="ECO:0000256" key="2">
    <source>
        <dbReference type="SAM" id="MobiDB-lite"/>
    </source>
</evidence>
<dbReference type="GeneID" id="94169882"/>
<evidence type="ECO:0000313" key="4">
    <source>
        <dbReference type="Proteomes" id="UP000674179"/>
    </source>
</evidence>
<dbReference type="PANTHER" id="PTHR38148">
    <property type="entry name" value="BAR DOMAIN-CONTAINING PROTEIN"/>
    <property type="match status" value="1"/>
</dbReference>
<protein>
    <recommendedName>
        <fullName evidence="5">BAR domain-containing protein</fullName>
    </recommendedName>
</protein>
<dbReference type="PANTHER" id="PTHR38148:SF3">
    <property type="entry name" value="BAR DOMAIN-CONTAINING PROTEIN"/>
    <property type="match status" value="1"/>
</dbReference>
<dbReference type="Proteomes" id="UP000674179">
    <property type="component" value="Chromosome 31"/>
</dbReference>
<evidence type="ECO:0000313" key="3">
    <source>
        <dbReference type="EMBL" id="KAG5471952.1"/>
    </source>
</evidence>
<name>A0A836KGJ6_LEIEN</name>
<keyword evidence="4" id="KW-1185">Reference proteome</keyword>
<feature type="region of interest" description="Disordered" evidence="2">
    <location>
        <begin position="253"/>
        <end position="382"/>
    </location>
</feature>
<dbReference type="SUPFAM" id="SSF103657">
    <property type="entry name" value="BAR/IMD domain-like"/>
    <property type="match status" value="1"/>
</dbReference>
<sequence>MSMQHDFMHPRQLDDIRAISGAIKSFSADMTKMMLLMKELGTTLERVSHSFDALTSLSFTADEVKRYVHHFADEVVRVKEGVAFRNYNKLVHEEVLVPVEQLKESLKKTEKAAKKEKSAFEKYRKAKQRVDKQEKRFAETKRALDTSKSYPAHVQARNQSLAFLQKSKVEFESDFVALVSEVEKVTSMALKRYLELNAGYMTSVVDALTNTDPTVEEAVALYRREQQHHRQSAIKQRCSQADAELDALYPTQGYRLDPNEMNASLPDSVASKASPRRLPLSMQSSPAIPPLKATVTPPPPGPSPAQRLETSNPTPSPASAEEVQPAQQDKSTTLRNSEATAPVAASAKSPSPAKNASLVSQSVEDSIDDEDFGSVSQVGTTGRVAPQLYNFSRGPLSQVSSVPPPLGYNASYDAALTSEFKNRMEAKSITASEVCFPHRAQQP</sequence>
<gene>
    <name evidence="3" type="ORF">CUR178_02617</name>
</gene>
<comment type="caution">
    <text evidence="3">The sequence shown here is derived from an EMBL/GenBank/DDBJ whole genome shotgun (WGS) entry which is preliminary data.</text>
</comment>
<dbReference type="AlphaFoldDB" id="A0A836KGJ6"/>
<proteinExistence type="predicted"/>
<dbReference type="KEGG" id="lenr:94169882"/>
<reference evidence="3 4" key="1">
    <citation type="submission" date="2021-02" db="EMBL/GenBank/DDBJ databases">
        <title>Leishmania (Mundinia) enrietti genome sequencing and assembly.</title>
        <authorList>
            <person name="Almutairi H."/>
            <person name="Gatherer D."/>
        </authorList>
    </citation>
    <scope>NUCLEOTIDE SEQUENCE [LARGE SCALE GENOMIC DNA]</scope>
    <source>
        <strain evidence="3">CUR178</strain>
    </source>
</reference>
<organism evidence="3 4">
    <name type="scientific">Leishmania enriettii</name>
    <dbReference type="NCBI Taxonomy" id="5663"/>
    <lineage>
        <taxon>Eukaryota</taxon>
        <taxon>Discoba</taxon>
        <taxon>Euglenozoa</taxon>
        <taxon>Kinetoplastea</taxon>
        <taxon>Metakinetoplastina</taxon>
        <taxon>Trypanosomatida</taxon>
        <taxon>Trypanosomatidae</taxon>
        <taxon>Leishmaniinae</taxon>
        <taxon>Leishmania</taxon>
    </lineage>
</organism>
<feature type="compositionally biased region" description="Low complexity" evidence="2">
    <location>
        <begin position="337"/>
        <end position="357"/>
    </location>
</feature>
<feature type="compositionally biased region" description="Polar residues" evidence="2">
    <location>
        <begin position="325"/>
        <end position="336"/>
    </location>
</feature>
<accession>A0A836KGJ6</accession>
<evidence type="ECO:0008006" key="5">
    <source>
        <dbReference type="Google" id="ProtNLM"/>
    </source>
</evidence>
<keyword evidence="1" id="KW-0175">Coiled coil</keyword>